<dbReference type="Proteomes" id="UP000540929">
    <property type="component" value="Unassembled WGS sequence"/>
</dbReference>
<evidence type="ECO:0000313" key="2">
    <source>
        <dbReference type="Proteomes" id="UP000540929"/>
    </source>
</evidence>
<keyword evidence="2" id="KW-1185">Reference proteome</keyword>
<dbReference type="EMBL" id="JACCAS010000002">
    <property type="protein sequence ID" value="NYH26386.1"/>
    <property type="molecule type" value="Genomic_DNA"/>
</dbReference>
<protein>
    <submittedName>
        <fullName evidence="1">Uncharacterized protein</fullName>
    </submittedName>
</protein>
<proteinExistence type="predicted"/>
<name>A0A7Y9WUK3_9BURK</name>
<comment type="caution">
    <text evidence="1">The sequence shown here is derived from an EMBL/GenBank/DDBJ whole genome shotgun (WGS) entry which is preliminary data.</text>
</comment>
<dbReference type="RefSeq" id="WP_179745991.1">
    <property type="nucleotide sequence ID" value="NZ_JACCAS010000002.1"/>
</dbReference>
<accession>A0A7Y9WUK3</accession>
<sequence>MFSFLLIGSLSRQLDARTLVENLGIVQREQGERYIAFGPTGMQDGWIAVQALQDAEKDFEPDELDKVRKFIGDPWFLLVEGRDGKARFSDNFVLGIEHPETLVIDNDHGLIDRADTVQNMIRDGRVWLEVSS</sequence>
<gene>
    <name evidence="1" type="ORF">GGD40_005957</name>
</gene>
<dbReference type="AlphaFoldDB" id="A0A7Y9WUK3"/>
<evidence type="ECO:0000313" key="1">
    <source>
        <dbReference type="EMBL" id="NYH26386.1"/>
    </source>
</evidence>
<organism evidence="1 2">
    <name type="scientific">Paraburkholderia bryophila</name>
    <dbReference type="NCBI Taxonomy" id="420952"/>
    <lineage>
        <taxon>Bacteria</taxon>
        <taxon>Pseudomonadati</taxon>
        <taxon>Pseudomonadota</taxon>
        <taxon>Betaproteobacteria</taxon>
        <taxon>Burkholderiales</taxon>
        <taxon>Burkholderiaceae</taxon>
        <taxon>Paraburkholderia</taxon>
    </lineage>
</organism>
<reference evidence="1 2" key="1">
    <citation type="submission" date="2020-07" db="EMBL/GenBank/DDBJ databases">
        <title>Exploring microbial biodiversity for novel pathways involved in the catabolism of aromatic compounds derived from lignin.</title>
        <authorList>
            <person name="Elkins J."/>
        </authorList>
    </citation>
    <scope>NUCLEOTIDE SEQUENCE [LARGE SCALE GENOMIC DNA]</scope>
    <source>
        <strain evidence="1 2">H2C3C</strain>
    </source>
</reference>